<proteinExistence type="predicted"/>
<evidence type="ECO:0000259" key="1">
    <source>
        <dbReference type="Pfam" id="PF01402"/>
    </source>
</evidence>
<dbReference type="CDD" id="cd22231">
    <property type="entry name" value="RHH_NikR_HicB-like"/>
    <property type="match status" value="1"/>
</dbReference>
<dbReference type="EMBL" id="QMQY01000044">
    <property type="protein sequence ID" value="RLE50818.1"/>
    <property type="molecule type" value="Genomic_DNA"/>
</dbReference>
<sequence length="55" mass="6303">MKVVVTRVPDAILREIDLLVKSGRYSSRAEVIRVAVRELIRREFASARNALKMYG</sequence>
<reference evidence="2 3" key="1">
    <citation type="submission" date="2018-06" db="EMBL/GenBank/DDBJ databases">
        <title>Extensive metabolic versatility and redundancy in microbially diverse, dynamic hydrothermal sediments.</title>
        <authorList>
            <person name="Dombrowski N."/>
            <person name="Teske A."/>
            <person name="Baker B.J."/>
        </authorList>
    </citation>
    <scope>NUCLEOTIDE SEQUENCE [LARGE SCALE GENOMIC DNA]</scope>
    <source>
        <strain evidence="2">B30_G17</strain>
    </source>
</reference>
<dbReference type="GO" id="GO:0006355">
    <property type="term" value="P:regulation of DNA-templated transcription"/>
    <property type="evidence" value="ECO:0007669"/>
    <property type="project" value="InterPro"/>
</dbReference>
<protein>
    <submittedName>
        <fullName evidence="2">CopG family transcriptional regulator</fullName>
    </submittedName>
</protein>
<evidence type="ECO:0000313" key="3">
    <source>
        <dbReference type="Proteomes" id="UP000281962"/>
    </source>
</evidence>
<feature type="domain" description="Ribbon-helix-helix protein CopG" evidence="1">
    <location>
        <begin position="7"/>
        <end position="43"/>
    </location>
</feature>
<dbReference type="InterPro" id="IPR002145">
    <property type="entry name" value="CopG"/>
</dbReference>
<dbReference type="Gene3D" id="1.10.1220.10">
    <property type="entry name" value="Met repressor-like"/>
    <property type="match status" value="1"/>
</dbReference>
<name>A0A497EVX4_9CREN</name>
<organism evidence="2 3">
    <name type="scientific">Thermoproteota archaeon</name>
    <dbReference type="NCBI Taxonomy" id="2056631"/>
    <lineage>
        <taxon>Archaea</taxon>
        <taxon>Thermoproteota</taxon>
    </lineage>
</organism>
<gene>
    <name evidence="2" type="ORF">DRJ21_01360</name>
</gene>
<dbReference type="Proteomes" id="UP000281962">
    <property type="component" value="Unassembled WGS sequence"/>
</dbReference>
<dbReference type="Pfam" id="PF01402">
    <property type="entry name" value="RHH_1"/>
    <property type="match status" value="1"/>
</dbReference>
<dbReference type="AlphaFoldDB" id="A0A497EVX4"/>
<dbReference type="InterPro" id="IPR013321">
    <property type="entry name" value="Arc_rbn_hlx_hlx"/>
</dbReference>
<comment type="caution">
    <text evidence="2">The sequence shown here is derived from an EMBL/GenBank/DDBJ whole genome shotgun (WGS) entry which is preliminary data.</text>
</comment>
<dbReference type="SUPFAM" id="SSF47598">
    <property type="entry name" value="Ribbon-helix-helix"/>
    <property type="match status" value="1"/>
</dbReference>
<dbReference type="InterPro" id="IPR010985">
    <property type="entry name" value="Ribbon_hlx_hlx"/>
</dbReference>
<accession>A0A497EVX4</accession>
<evidence type="ECO:0000313" key="2">
    <source>
        <dbReference type="EMBL" id="RLE50818.1"/>
    </source>
</evidence>